<gene>
    <name evidence="1" type="ORF">NDU88_007747</name>
</gene>
<comment type="caution">
    <text evidence="1">The sequence shown here is derived from an EMBL/GenBank/DDBJ whole genome shotgun (WGS) entry which is preliminary data.</text>
</comment>
<protein>
    <submittedName>
        <fullName evidence="1">Uncharacterized protein</fullName>
    </submittedName>
</protein>
<reference evidence="1" key="1">
    <citation type="journal article" date="2022" name="bioRxiv">
        <title>Sequencing and chromosome-scale assembly of the giantPleurodeles waltlgenome.</title>
        <authorList>
            <person name="Brown T."/>
            <person name="Elewa A."/>
            <person name="Iarovenko S."/>
            <person name="Subramanian E."/>
            <person name="Araus A.J."/>
            <person name="Petzold A."/>
            <person name="Susuki M."/>
            <person name="Suzuki K.-i.T."/>
            <person name="Hayashi T."/>
            <person name="Toyoda A."/>
            <person name="Oliveira C."/>
            <person name="Osipova E."/>
            <person name="Leigh N.D."/>
            <person name="Simon A."/>
            <person name="Yun M.H."/>
        </authorList>
    </citation>
    <scope>NUCLEOTIDE SEQUENCE</scope>
    <source>
        <strain evidence="1">20211129_DDA</strain>
        <tissue evidence="1">Liver</tissue>
    </source>
</reference>
<proteinExistence type="predicted"/>
<organism evidence="1 2">
    <name type="scientific">Pleurodeles waltl</name>
    <name type="common">Iberian ribbed newt</name>
    <dbReference type="NCBI Taxonomy" id="8319"/>
    <lineage>
        <taxon>Eukaryota</taxon>
        <taxon>Metazoa</taxon>
        <taxon>Chordata</taxon>
        <taxon>Craniata</taxon>
        <taxon>Vertebrata</taxon>
        <taxon>Euteleostomi</taxon>
        <taxon>Amphibia</taxon>
        <taxon>Batrachia</taxon>
        <taxon>Caudata</taxon>
        <taxon>Salamandroidea</taxon>
        <taxon>Salamandridae</taxon>
        <taxon>Pleurodelinae</taxon>
        <taxon>Pleurodeles</taxon>
    </lineage>
</organism>
<dbReference type="EMBL" id="JANPWB010000010">
    <property type="protein sequence ID" value="KAJ1141414.1"/>
    <property type="molecule type" value="Genomic_DNA"/>
</dbReference>
<evidence type="ECO:0000313" key="2">
    <source>
        <dbReference type="Proteomes" id="UP001066276"/>
    </source>
</evidence>
<accession>A0AAV7QNX2</accession>
<sequence length="95" mass="9453">MGANEHRPPYGQLRRASGVSVASIEAEGDAAIAADAVLTHLGLTATDSLEEAGGADLARGGTRCSRTRPAMSAVLGGTSSVGLNCVPGLGVLARH</sequence>
<dbReference type="AlphaFoldDB" id="A0AAV7QNX2"/>
<keyword evidence="2" id="KW-1185">Reference proteome</keyword>
<dbReference type="Proteomes" id="UP001066276">
    <property type="component" value="Chromosome 6"/>
</dbReference>
<evidence type="ECO:0000313" key="1">
    <source>
        <dbReference type="EMBL" id="KAJ1141414.1"/>
    </source>
</evidence>
<name>A0AAV7QNX2_PLEWA</name>